<dbReference type="CDD" id="cd11645">
    <property type="entry name" value="Precorrin_2_C20_MT"/>
    <property type="match status" value="1"/>
</dbReference>
<keyword evidence="10" id="KW-1185">Reference proteome</keyword>
<dbReference type="InterPro" id="IPR035996">
    <property type="entry name" value="4pyrrol_Methylase_sf"/>
</dbReference>
<evidence type="ECO:0000256" key="2">
    <source>
        <dbReference type="ARBA" id="ARBA00005879"/>
    </source>
</evidence>
<name>A0A391P203_9FIRM</name>
<comment type="pathway">
    <text evidence="1">Cofactor biosynthesis; adenosylcobalamin biosynthesis.</text>
</comment>
<evidence type="ECO:0000256" key="1">
    <source>
        <dbReference type="ARBA" id="ARBA00004953"/>
    </source>
</evidence>
<dbReference type="InterPro" id="IPR012382">
    <property type="entry name" value="CobI/CbiL"/>
</dbReference>
<feature type="domain" description="Tetrapyrrole methylase" evidence="8">
    <location>
        <begin position="4"/>
        <end position="225"/>
    </location>
</feature>
<sequence>MKGTFYAVGVGPGDPELLTMKAIRTIRECPVLAVPISDPECGQPIWNRFAKEERWLEKCAAYQILTGADLDVTEKEMLYLPMPMIREKERLRENHDRCAKQVMEILDVGLDIACVTLGDPSIYATTSYIKVRLEQNGYRTALIPGVPSFCAAAAGLNVTLAENREEIHILPASYDIEKSLSLSGTRILMKTASRTAQVREALEKRGMDVLMAENCGMEQEQFYHSVKEIPDKTSYYSLYIVKEPKEETKW</sequence>
<evidence type="ECO:0000259" key="8">
    <source>
        <dbReference type="Pfam" id="PF00590"/>
    </source>
</evidence>
<dbReference type="Pfam" id="PF00590">
    <property type="entry name" value="TP_methylase"/>
    <property type="match status" value="1"/>
</dbReference>
<dbReference type="EMBL" id="BHGK01000001">
    <property type="protein sequence ID" value="GCA67367.1"/>
    <property type="molecule type" value="Genomic_DNA"/>
</dbReference>
<dbReference type="Gene3D" id="3.40.1010.10">
    <property type="entry name" value="Cobalt-precorrin-4 Transmethylase, Domain 1"/>
    <property type="match status" value="1"/>
</dbReference>
<keyword evidence="4 9" id="KW-0489">Methyltransferase</keyword>
<evidence type="ECO:0000256" key="7">
    <source>
        <dbReference type="PIRNR" id="PIRNR036427"/>
    </source>
</evidence>
<organism evidence="9 10">
    <name type="scientific">Mediterraneibacter butyricigenes</name>
    <dbReference type="NCBI Taxonomy" id="2316025"/>
    <lineage>
        <taxon>Bacteria</taxon>
        <taxon>Bacillati</taxon>
        <taxon>Bacillota</taxon>
        <taxon>Clostridia</taxon>
        <taxon>Lachnospirales</taxon>
        <taxon>Lachnospiraceae</taxon>
        <taxon>Mediterraneibacter</taxon>
    </lineage>
</organism>
<evidence type="ECO:0000256" key="4">
    <source>
        <dbReference type="ARBA" id="ARBA00022603"/>
    </source>
</evidence>
<dbReference type="SUPFAM" id="SSF53790">
    <property type="entry name" value="Tetrapyrrole methylase"/>
    <property type="match status" value="1"/>
</dbReference>
<dbReference type="RefSeq" id="WP_119298110.1">
    <property type="nucleotide sequence ID" value="NZ_BHGK01000001.1"/>
</dbReference>
<accession>A0A391P203</accession>
<dbReference type="AlphaFoldDB" id="A0A391P203"/>
<evidence type="ECO:0000313" key="9">
    <source>
        <dbReference type="EMBL" id="GCA67367.1"/>
    </source>
</evidence>
<dbReference type="InterPro" id="IPR006364">
    <property type="entry name" value="CobI/CbiL/CobIJ_dom"/>
</dbReference>
<dbReference type="InterPro" id="IPR014776">
    <property type="entry name" value="4pyrrole_Mease_sub2"/>
</dbReference>
<dbReference type="PANTHER" id="PTHR43467">
    <property type="entry name" value="COBALT-PRECORRIN-2 C(20)-METHYLTRANSFERASE"/>
    <property type="match status" value="1"/>
</dbReference>
<dbReference type="PANTHER" id="PTHR43467:SF2">
    <property type="entry name" value="COBALT-PRECORRIN-2 C(20)-METHYLTRANSFERASE"/>
    <property type="match status" value="1"/>
</dbReference>
<proteinExistence type="inferred from homology"/>
<dbReference type="GO" id="GO:0009236">
    <property type="term" value="P:cobalamin biosynthetic process"/>
    <property type="evidence" value="ECO:0007669"/>
    <property type="project" value="UniProtKB-UniRule"/>
</dbReference>
<dbReference type="GO" id="GO:0032259">
    <property type="term" value="P:methylation"/>
    <property type="evidence" value="ECO:0007669"/>
    <property type="project" value="UniProtKB-KW"/>
</dbReference>
<evidence type="ECO:0000256" key="3">
    <source>
        <dbReference type="ARBA" id="ARBA00022573"/>
    </source>
</evidence>
<reference evidence="10" key="1">
    <citation type="submission" date="2018-09" db="EMBL/GenBank/DDBJ databases">
        <title>Draft Genome Sequence of Mediterraneibacter sp. KCTC 15684.</title>
        <authorList>
            <person name="Kim J.S."/>
            <person name="Han K.I."/>
            <person name="Suh M.K."/>
            <person name="Lee K.C."/>
            <person name="Eom M.K."/>
            <person name="Lee J.H."/>
            <person name="Park S.H."/>
            <person name="Kang S.W."/>
            <person name="Park J.E."/>
            <person name="Oh B.S."/>
            <person name="Yu S.Y."/>
            <person name="Choi S.H."/>
            <person name="Lee D.H."/>
            <person name="Yoon H."/>
            <person name="Kim B."/>
            <person name="Yang S.J."/>
            <person name="Lee J.S."/>
        </authorList>
    </citation>
    <scope>NUCLEOTIDE SEQUENCE [LARGE SCALE GENOMIC DNA]</scope>
    <source>
        <strain evidence="10">KCTC 15684</strain>
    </source>
</reference>
<evidence type="ECO:0000313" key="10">
    <source>
        <dbReference type="Proteomes" id="UP000265643"/>
    </source>
</evidence>
<dbReference type="InterPro" id="IPR000878">
    <property type="entry name" value="4pyrrol_Mease"/>
</dbReference>
<keyword evidence="6" id="KW-0949">S-adenosyl-L-methionine</keyword>
<keyword evidence="3" id="KW-0169">Cobalamin biosynthesis</keyword>
<evidence type="ECO:0000256" key="6">
    <source>
        <dbReference type="ARBA" id="ARBA00022691"/>
    </source>
</evidence>
<dbReference type="InterPro" id="IPR014777">
    <property type="entry name" value="4pyrrole_Mease_sub1"/>
</dbReference>
<dbReference type="UniPathway" id="UPA00148"/>
<evidence type="ECO:0000256" key="5">
    <source>
        <dbReference type="ARBA" id="ARBA00022679"/>
    </source>
</evidence>
<comment type="similarity">
    <text evidence="2 7">Belongs to the precorrin methyltransferase family.</text>
</comment>
<dbReference type="PIRSF" id="PIRSF036427">
    <property type="entry name" value="Precrrn-2_mtase"/>
    <property type="match status" value="1"/>
</dbReference>
<protein>
    <submittedName>
        <fullName evidence="9">Precorrin-2 C(20)-methyltransferase</fullName>
    </submittedName>
</protein>
<gene>
    <name evidence="9" type="ORF">KGMB01110_18030</name>
</gene>
<dbReference type="Proteomes" id="UP000265643">
    <property type="component" value="Unassembled WGS sequence"/>
</dbReference>
<dbReference type="Gene3D" id="3.30.950.10">
    <property type="entry name" value="Methyltransferase, Cobalt-precorrin-4 Transmethylase, Domain 2"/>
    <property type="match status" value="1"/>
</dbReference>
<dbReference type="NCBIfam" id="TIGR01467">
    <property type="entry name" value="cobI_cbiL"/>
    <property type="match status" value="1"/>
</dbReference>
<comment type="caution">
    <text evidence="9">The sequence shown here is derived from an EMBL/GenBank/DDBJ whole genome shotgun (WGS) entry which is preliminary data.</text>
</comment>
<dbReference type="GO" id="GO:0030788">
    <property type="term" value="F:precorrin-2 C20-methyltransferase activity"/>
    <property type="evidence" value="ECO:0007669"/>
    <property type="project" value="InterPro"/>
</dbReference>
<keyword evidence="5 9" id="KW-0808">Transferase</keyword>